<dbReference type="InterPro" id="IPR001173">
    <property type="entry name" value="Glyco_trans_2-like"/>
</dbReference>
<reference evidence="2" key="1">
    <citation type="submission" date="2023-05" db="EMBL/GenBank/DDBJ databases">
        <authorList>
            <person name="Zhang X."/>
        </authorList>
    </citation>
    <scope>NUCLEOTIDE SEQUENCE</scope>
    <source>
        <strain evidence="2">YF14B1</strain>
    </source>
</reference>
<keyword evidence="2" id="KW-0808">Transferase</keyword>
<protein>
    <submittedName>
        <fullName evidence="2">Glycosyltransferase family 2 protein</fullName>
        <ecNumber evidence="2">2.4.-.-</ecNumber>
    </submittedName>
</protein>
<evidence type="ECO:0000313" key="2">
    <source>
        <dbReference type="EMBL" id="MDJ1485268.1"/>
    </source>
</evidence>
<dbReference type="EMBL" id="JASJOS010000019">
    <property type="protein sequence ID" value="MDJ1485268.1"/>
    <property type="molecule type" value="Genomic_DNA"/>
</dbReference>
<dbReference type="EC" id="2.4.-.-" evidence="2"/>
<organism evidence="2 3">
    <name type="scientific">Xanthocytophaga flava</name>
    <dbReference type="NCBI Taxonomy" id="3048013"/>
    <lineage>
        <taxon>Bacteria</taxon>
        <taxon>Pseudomonadati</taxon>
        <taxon>Bacteroidota</taxon>
        <taxon>Cytophagia</taxon>
        <taxon>Cytophagales</taxon>
        <taxon>Rhodocytophagaceae</taxon>
        <taxon>Xanthocytophaga</taxon>
    </lineage>
</organism>
<dbReference type="Proteomes" id="UP001241110">
    <property type="component" value="Unassembled WGS sequence"/>
</dbReference>
<dbReference type="SUPFAM" id="SSF53448">
    <property type="entry name" value="Nucleotide-diphospho-sugar transferases"/>
    <property type="match status" value="1"/>
</dbReference>
<name>A0AAE3UCA1_9BACT</name>
<proteinExistence type="predicted"/>
<keyword evidence="2" id="KW-0328">Glycosyltransferase</keyword>
<accession>A0AAE3UCA1</accession>
<feature type="domain" description="Glycosyltransferase 2-like" evidence="1">
    <location>
        <begin position="10"/>
        <end position="145"/>
    </location>
</feature>
<dbReference type="GO" id="GO:0016758">
    <property type="term" value="F:hexosyltransferase activity"/>
    <property type="evidence" value="ECO:0007669"/>
    <property type="project" value="UniProtKB-ARBA"/>
</dbReference>
<evidence type="ECO:0000259" key="1">
    <source>
        <dbReference type="Pfam" id="PF00535"/>
    </source>
</evidence>
<comment type="caution">
    <text evidence="2">The sequence shown here is derived from an EMBL/GenBank/DDBJ whole genome shotgun (WGS) entry which is preliminary data.</text>
</comment>
<dbReference type="PANTHER" id="PTHR22916:SF3">
    <property type="entry name" value="UDP-GLCNAC:BETAGAL BETA-1,3-N-ACETYLGLUCOSAMINYLTRANSFERASE-LIKE PROTEIN 1"/>
    <property type="match status" value="1"/>
</dbReference>
<dbReference type="PANTHER" id="PTHR22916">
    <property type="entry name" value="GLYCOSYLTRANSFERASE"/>
    <property type="match status" value="1"/>
</dbReference>
<gene>
    <name evidence="2" type="ORF">QNI16_32555</name>
</gene>
<sequence>MKLQNEPLVSITLPTYNRPDYLKLAIASAINQTYKNIEIIVSDNGSPESAQPIVDSFHDSRIRFHRYDPAVSMFDNHINGFKMATGKYVASLHDDDLWEKDFLEKMVPPLEENPNLILTFCNQWVIDEHGKINEERTFEYNHDIGRHKLKQQVYQPFMEVALKDLAIQPASSAVIRREAIDWNKIPVKVGPMWDVYLPYMLAKTGMGAYFIEEKLTLYRIHSESETGKYETLAHKMKRASSQMDCYSIILAEEIDEPSLSPEMLRYIEYRWQHASTSMGIALLKDSKVREARSYLFKSLTKRKPDIRTLAAFSISLMPHPSHHIREFILEHIVKAHD</sequence>
<dbReference type="RefSeq" id="WP_313987590.1">
    <property type="nucleotide sequence ID" value="NZ_JASJOS010000019.1"/>
</dbReference>
<dbReference type="AlphaFoldDB" id="A0AAE3UCA1"/>
<evidence type="ECO:0000313" key="3">
    <source>
        <dbReference type="Proteomes" id="UP001241110"/>
    </source>
</evidence>
<dbReference type="InterPro" id="IPR029044">
    <property type="entry name" value="Nucleotide-diphossugar_trans"/>
</dbReference>
<dbReference type="Gene3D" id="3.90.550.10">
    <property type="entry name" value="Spore Coat Polysaccharide Biosynthesis Protein SpsA, Chain A"/>
    <property type="match status" value="1"/>
</dbReference>
<dbReference type="Pfam" id="PF00535">
    <property type="entry name" value="Glycos_transf_2"/>
    <property type="match status" value="1"/>
</dbReference>